<evidence type="ECO:0000256" key="2">
    <source>
        <dbReference type="ARBA" id="ARBA00022989"/>
    </source>
</evidence>
<evidence type="ECO:0000313" key="6">
    <source>
        <dbReference type="EMBL" id="MBI3128601.1"/>
    </source>
</evidence>
<dbReference type="GO" id="GO:0022857">
    <property type="term" value="F:transmembrane transporter activity"/>
    <property type="evidence" value="ECO:0007669"/>
    <property type="project" value="InterPro"/>
</dbReference>
<feature type="transmembrane region" description="Helical" evidence="4">
    <location>
        <begin position="380"/>
        <end position="401"/>
    </location>
</feature>
<evidence type="ECO:0000256" key="3">
    <source>
        <dbReference type="ARBA" id="ARBA00023136"/>
    </source>
</evidence>
<protein>
    <submittedName>
        <fullName evidence="6">MFS transporter</fullName>
    </submittedName>
</protein>
<proteinExistence type="predicted"/>
<feature type="transmembrane region" description="Helical" evidence="4">
    <location>
        <begin position="12"/>
        <end position="37"/>
    </location>
</feature>
<keyword evidence="1 4" id="KW-0812">Transmembrane</keyword>
<feature type="domain" description="Major facilitator superfamily (MFS) profile" evidence="5">
    <location>
        <begin position="10"/>
        <end position="405"/>
    </location>
</feature>
<dbReference type="SUPFAM" id="SSF103473">
    <property type="entry name" value="MFS general substrate transporter"/>
    <property type="match status" value="1"/>
</dbReference>
<dbReference type="InterPro" id="IPR050327">
    <property type="entry name" value="Proton-linked_MCT"/>
</dbReference>
<dbReference type="Gene3D" id="1.20.1250.20">
    <property type="entry name" value="MFS general substrate transporter like domains"/>
    <property type="match status" value="2"/>
</dbReference>
<dbReference type="AlphaFoldDB" id="A0A932I3E4"/>
<accession>A0A932I3E4</accession>
<evidence type="ECO:0000256" key="1">
    <source>
        <dbReference type="ARBA" id="ARBA00022692"/>
    </source>
</evidence>
<feature type="transmembrane region" description="Helical" evidence="4">
    <location>
        <begin position="49"/>
        <end position="69"/>
    </location>
</feature>
<feature type="transmembrane region" description="Helical" evidence="4">
    <location>
        <begin position="76"/>
        <end position="95"/>
    </location>
</feature>
<dbReference type="InterPro" id="IPR020846">
    <property type="entry name" value="MFS_dom"/>
</dbReference>
<organism evidence="6 7">
    <name type="scientific">Tectimicrobiota bacterium</name>
    <dbReference type="NCBI Taxonomy" id="2528274"/>
    <lineage>
        <taxon>Bacteria</taxon>
        <taxon>Pseudomonadati</taxon>
        <taxon>Nitrospinota/Tectimicrobiota group</taxon>
        <taxon>Candidatus Tectimicrobiota</taxon>
    </lineage>
</organism>
<feature type="transmembrane region" description="Helical" evidence="4">
    <location>
        <begin position="316"/>
        <end position="338"/>
    </location>
</feature>
<gene>
    <name evidence="6" type="ORF">HYZ11_13435</name>
</gene>
<reference evidence="6" key="1">
    <citation type="submission" date="2020-07" db="EMBL/GenBank/DDBJ databases">
        <title>Huge and variable diversity of episymbiotic CPR bacteria and DPANN archaea in groundwater ecosystems.</title>
        <authorList>
            <person name="He C.Y."/>
            <person name="Keren R."/>
            <person name="Whittaker M."/>
            <person name="Farag I.F."/>
            <person name="Doudna J."/>
            <person name="Cate J.H.D."/>
            <person name="Banfield J.F."/>
        </authorList>
    </citation>
    <scope>NUCLEOTIDE SEQUENCE</scope>
    <source>
        <strain evidence="6">NC_groundwater_763_Ag_S-0.2um_68_21</strain>
    </source>
</reference>
<dbReference type="Proteomes" id="UP000782312">
    <property type="component" value="Unassembled WGS sequence"/>
</dbReference>
<dbReference type="CDD" id="cd17355">
    <property type="entry name" value="MFS_YcxA_like"/>
    <property type="match status" value="1"/>
</dbReference>
<dbReference type="PANTHER" id="PTHR11360">
    <property type="entry name" value="MONOCARBOXYLATE TRANSPORTER"/>
    <property type="match status" value="1"/>
</dbReference>
<name>A0A932I3E4_UNCTE</name>
<sequence>MRSFTPREWSIIGGAFVLLGLFFGFNFMFGIFMKPLIAEFGWSTSATSAAYSIYMFMVAVCGVAVGGLADRYGARPVIIAGIVVAGGSVALSYSIQNLWQFYFLTGVMAGLGRSALQTPVSAYLQRAFTRNRGLATGLAGSGSGMGLIFIAPLTGYFITAHGWRMAYLLLGLLFIALAVPAALMLRASDERREEAPAPARARAEAAPPSVLLPEASLGVREIVKRRPFWAIMGSHTTDCVCHSVLILHLVPIAIEAGIDRVQAASLMGVMGVSQLLGRVLTGVLSDRVGPKLALLAALLSQTLPVPLLWASPTLPAFFVVAAMVGLGLGGHGTMYQIVTREYYGPKRVGLLFGTFTSGASVGMATGGFAGGLLRDLSGDYSLAILFSFATGVVSVLLVLAYPGRKGQAAPSPAPEGAAQPAG</sequence>
<feature type="transmembrane region" description="Helical" evidence="4">
    <location>
        <begin position="136"/>
        <end position="159"/>
    </location>
</feature>
<dbReference type="PROSITE" id="PS50850">
    <property type="entry name" value="MFS"/>
    <property type="match status" value="1"/>
</dbReference>
<dbReference type="EMBL" id="JACPUR010000033">
    <property type="protein sequence ID" value="MBI3128601.1"/>
    <property type="molecule type" value="Genomic_DNA"/>
</dbReference>
<dbReference type="PANTHER" id="PTHR11360:SF290">
    <property type="entry name" value="MONOCARBOXYLATE MFS PERMEASE"/>
    <property type="match status" value="1"/>
</dbReference>
<evidence type="ECO:0000256" key="4">
    <source>
        <dbReference type="SAM" id="Phobius"/>
    </source>
</evidence>
<feature type="transmembrane region" description="Helical" evidence="4">
    <location>
        <begin position="165"/>
        <end position="185"/>
    </location>
</feature>
<feature type="transmembrane region" description="Helical" evidence="4">
    <location>
        <begin position="260"/>
        <end position="280"/>
    </location>
</feature>
<comment type="caution">
    <text evidence="6">The sequence shown here is derived from an EMBL/GenBank/DDBJ whole genome shotgun (WGS) entry which is preliminary data.</text>
</comment>
<dbReference type="InterPro" id="IPR036259">
    <property type="entry name" value="MFS_trans_sf"/>
</dbReference>
<feature type="transmembrane region" description="Helical" evidence="4">
    <location>
        <begin position="101"/>
        <end position="124"/>
    </location>
</feature>
<evidence type="ECO:0000259" key="5">
    <source>
        <dbReference type="PROSITE" id="PS50850"/>
    </source>
</evidence>
<keyword evidence="3 4" id="KW-0472">Membrane</keyword>
<dbReference type="InterPro" id="IPR011701">
    <property type="entry name" value="MFS"/>
</dbReference>
<dbReference type="Pfam" id="PF07690">
    <property type="entry name" value="MFS_1"/>
    <property type="match status" value="2"/>
</dbReference>
<keyword evidence="2 4" id="KW-1133">Transmembrane helix</keyword>
<feature type="transmembrane region" description="Helical" evidence="4">
    <location>
        <begin position="350"/>
        <end position="374"/>
    </location>
</feature>
<evidence type="ECO:0000313" key="7">
    <source>
        <dbReference type="Proteomes" id="UP000782312"/>
    </source>
</evidence>